<evidence type="ECO:0000256" key="1">
    <source>
        <dbReference type="ARBA" id="ARBA00022741"/>
    </source>
</evidence>
<dbReference type="RefSeq" id="WP_072437071.1">
    <property type="nucleotide sequence ID" value="NZ_QJJY01000004.1"/>
</dbReference>
<dbReference type="SUPFAM" id="SSF52540">
    <property type="entry name" value="P-loop containing nucleoside triphosphate hydrolases"/>
    <property type="match status" value="1"/>
</dbReference>
<comment type="caution">
    <text evidence="12">The sequence shown here is derived from an EMBL/GenBank/DDBJ whole genome shotgun (WGS) entry which is preliminary data.</text>
</comment>
<evidence type="ECO:0000313" key="13">
    <source>
        <dbReference type="Proteomes" id="UP000247755"/>
    </source>
</evidence>
<feature type="short sequence motif" description="Q motif" evidence="6">
    <location>
        <begin position="36"/>
        <end position="64"/>
    </location>
</feature>
<dbReference type="PROSITE" id="PS51192">
    <property type="entry name" value="HELICASE_ATP_BIND_1"/>
    <property type="match status" value="1"/>
</dbReference>
<evidence type="ECO:0000259" key="9">
    <source>
        <dbReference type="PROSITE" id="PS51192"/>
    </source>
</evidence>
<evidence type="ECO:0000256" key="3">
    <source>
        <dbReference type="ARBA" id="ARBA00022806"/>
    </source>
</evidence>
<evidence type="ECO:0000256" key="7">
    <source>
        <dbReference type="RuleBase" id="RU000492"/>
    </source>
</evidence>
<keyword evidence="4 7" id="KW-0067">ATP-binding</keyword>
<dbReference type="InterPro" id="IPR027417">
    <property type="entry name" value="P-loop_NTPase"/>
</dbReference>
<gene>
    <name evidence="12" type="ORF">NA66_1004251</name>
</gene>
<dbReference type="SMART" id="SM00487">
    <property type="entry name" value="DEXDc"/>
    <property type="match status" value="1"/>
</dbReference>
<dbReference type="GO" id="GO:0003724">
    <property type="term" value="F:RNA helicase activity"/>
    <property type="evidence" value="ECO:0007669"/>
    <property type="project" value="InterPro"/>
</dbReference>
<evidence type="ECO:0000256" key="8">
    <source>
        <dbReference type="SAM" id="MobiDB-lite"/>
    </source>
</evidence>
<dbReference type="CDD" id="cd18787">
    <property type="entry name" value="SF2_C_DEAD"/>
    <property type="match status" value="1"/>
</dbReference>
<dbReference type="PANTHER" id="PTHR47959">
    <property type="entry name" value="ATP-DEPENDENT RNA HELICASE RHLE-RELATED"/>
    <property type="match status" value="1"/>
</dbReference>
<dbReference type="GO" id="GO:0005829">
    <property type="term" value="C:cytosol"/>
    <property type="evidence" value="ECO:0007669"/>
    <property type="project" value="TreeGrafter"/>
</dbReference>
<dbReference type="Proteomes" id="UP000247755">
    <property type="component" value="Unassembled WGS sequence"/>
</dbReference>
<dbReference type="EMBL" id="QJJY01000004">
    <property type="protein sequence ID" value="PXX37610.1"/>
    <property type="molecule type" value="Genomic_DNA"/>
</dbReference>
<comment type="similarity">
    <text evidence="5 7">Belongs to the DEAD box helicase family.</text>
</comment>
<dbReference type="SMART" id="SM00490">
    <property type="entry name" value="HELICc"/>
    <property type="match status" value="1"/>
</dbReference>
<feature type="compositionally biased region" description="Basic and acidic residues" evidence="8">
    <location>
        <begin position="111"/>
        <end position="120"/>
    </location>
</feature>
<organism evidence="12 13">
    <name type="scientific">Burkholderia pyrrocinia</name>
    <name type="common">Pseudomonas pyrrocinia</name>
    <dbReference type="NCBI Taxonomy" id="60550"/>
    <lineage>
        <taxon>Bacteria</taxon>
        <taxon>Pseudomonadati</taxon>
        <taxon>Pseudomonadota</taxon>
        <taxon>Betaproteobacteria</taxon>
        <taxon>Burkholderiales</taxon>
        <taxon>Burkholderiaceae</taxon>
        <taxon>Burkholderia</taxon>
        <taxon>Burkholderia cepacia complex</taxon>
    </lineage>
</organism>
<feature type="compositionally biased region" description="Gly residues" evidence="8">
    <location>
        <begin position="443"/>
        <end position="493"/>
    </location>
</feature>
<dbReference type="PROSITE" id="PS51194">
    <property type="entry name" value="HELICASE_CTER"/>
    <property type="match status" value="1"/>
</dbReference>
<dbReference type="InterPro" id="IPR014014">
    <property type="entry name" value="RNA_helicase_DEAD_Q_motif"/>
</dbReference>
<dbReference type="InterPro" id="IPR011545">
    <property type="entry name" value="DEAD/DEAH_box_helicase_dom"/>
</dbReference>
<feature type="domain" description="Helicase C-terminal" evidence="10">
    <location>
        <begin position="292"/>
        <end position="441"/>
    </location>
</feature>
<evidence type="ECO:0000256" key="5">
    <source>
        <dbReference type="ARBA" id="ARBA00038437"/>
    </source>
</evidence>
<feature type="domain" description="DEAD-box RNA helicase Q" evidence="11">
    <location>
        <begin position="36"/>
        <end position="64"/>
    </location>
</feature>
<dbReference type="Pfam" id="PF00270">
    <property type="entry name" value="DEAD"/>
    <property type="match status" value="1"/>
</dbReference>
<dbReference type="Pfam" id="PF00271">
    <property type="entry name" value="Helicase_C"/>
    <property type="match status" value="1"/>
</dbReference>
<dbReference type="InterPro" id="IPR001650">
    <property type="entry name" value="Helicase_C-like"/>
</dbReference>
<evidence type="ECO:0000259" key="11">
    <source>
        <dbReference type="PROSITE" id="PS51195"/>
    </source>
</evidence>
<dbReference type="InterPro" id="IPR000629">
    <property type="entry name" value="RNA-helicase_DEAD-box_CS"/>
</dbReference>
<proteinExistence type="inferred from homology"/>
<dbReference type="InterPro" id="IPR044742">
    <property type="entry name" value="DEAD/DEAH_RhlB"/>
</dbReference>
<dbReference type="PROSITE" id="PS00039">
    <property type="entry name" value="DEAD_ATP_HELICASE"/>
    <property type="match status" value="1"/>
</dbReference>
<dbReference type="GO" id="GO:0003676">
    <property type="term" value="F:nucleic acid binding"/>
    <property type="evidence" value="ECO:0007669"/>
    <property type="project" value="InterPro"/>
</dbReference>
<dbReference type="PROSITE" id="PS51195">
    <property type="entry name" value="Q_MOTIF"/>
    <property type="match status" value="1"/>
</dbReference>
<feature type="compositionally biased region" description="Low complexity" evidence="8">
    <location>
        <begin position="502"/>
        <end position="513"/>
    </location>
</feature>
<evidence type="ECO:0000256" key="2">
    <source>
        <dbReference type="ARBA" id="ARBA00022801"/>
    </source>
</evidence>
<evidence type="ECO:0000256" key="6">
    <source>
        <dbReference type="PROSITE-ProRule" id="PRU00552"/>
    </source>
</evidence>
<keyword evidence="2 7" id="KW-0378">Hydrolase</keyword>
<sequence length="513" mass="54562">MTSSINSSPLNAIADQALGLDDAAAPAAVEPASDEPSFASLGLSPEIVSALQAAGYVKPTPVQQRAIPAGIAGRDLLVSSPTGSGKTAAFMLPAIERFAQLQKTLAQQPRAPREPNQGDRRVRRPQPVARPGLLVLTPTRELAMQVTTAASTYGKHLKRLRTVSILGGVAYGQQLMLLAKNPEILVATPGRLLDHLERGRIDLSELKMLVLDEADRMLDMGFIDDIETIVAATPASRQTMLFSATLDGKIGSLTGRLLKDPERIEIQQRLESRANIAQTVHYVDDRDHKDRLLDHLLRDDALDQAIIFTATKIDADQLAGRLADAGFESAALHGDLPQGARNRTIRALRERRVRVLVATDVAARGIDIPGITHVFNYDLPKFAEDYVHRIGRTGRAGRSGTAVSLVHHAEQGALKRIERFVRSPLPVNVIEGFEPRKSAPPRGGNGGRGRPGGGNGGGRRFGGKPGGGHGGNGRSYGGGNGGGWSGKPGGSRDGGPRRDGQRSSGPRRGSSAS</sequence>
<keyword evidence="1 7" id="KW-0547">Nucleotide-binding</keyword>
<evidence type="ECO:0000259" key="10">
    <source>
        <dbReference type="PROSITE" id="PS51194"/>
    </source>
</evidence>
<dbReference type="InterPro" id="IPR014001">
    <property type="entry name" value="Helicase_ATP-bd"/>
</dbReference>
<dbReference type="CDD" id="cd00268">
    <property type="entry name" value="DEADc"/>
    <property type="match status" value="1"/>
</dbReference>
<feature type="domain" description="Helicase ATP-binding" evidence="9">
    <location>
        <begin position="67"/>
        <end position="264"/>
    </location>
</feature>
<name>A0A318ISJ5_BURPY</name>
<dbReference type="AlphaFoldDB" id="A0A318ISJ5"/>
<evidence type="ECO:0000313" key="12">
    <source>
        <dbReference type="EMBL" id="PXX37610.1"/>
    </source>
</evidence>
<keyword evidence="3 7" id="KW-0347">Helicase</keyword>
<dbReference type="GO" id="GO:0005524">
    <property type="term" value="F:ATP binding"/>
    <property type="evidence" value="ECO:0007669"/>
    <property type="project" value="UniProtKB-KW"/>
</dbReference>
<feature type="region of interest" description="Disordered" evidence="8">
    <location>
        <begin position="431"/>
        <end position="513"/>
    </location>
</feature>
<feature type="region of interest" description="Disordered" evidence="8">
    <location>
        <begin position="104"/>
        <end position="126"/>
    </location>
</feature>
<evidence type="ECO:0000256" key="4">
    <source>
        <dbReference type="ARBA" id="ARBA00022840"/>
    </source>
</evidence>
<dbReference type="InterPro" id="IPR050079">
    <property type="entry name" value="DEAD_box_RNA_helicase"/>
</dbReference>
<dbReference type="GO" id="GO:0016787">
    <property type="term" value="F:hydrolase activity"/>
    <property type="evidence" value="ECO:0007669"/>
    <property type="project" value="UniProtKB-KW"/>
</dbReference>
<dbReference type="Gene3D" id="3.40.50.300">
    <property type="entry name" value="P-loop containing nucleotide triphosphate hydrolases"/>
    <property type="match status" value="2"/>
</dbReference>
<accession>A0A318ISJ5</accession>
<reference evidence="12 13" key="1">
    <citation type="submission" date="2018-05" db="EMBL/GenBank/DDBJ databases">
        <title>Comparative genomics of bacterial root endophytes of switchgrass collected from native prairies over two seasons.</title>
        <authorList>
            <person name="Tang Y."/>
        </authorList>
    </citation>
    <scope>NUCLEOTIDE SEQUENCE [LARGE SCALE GENOMIC DNA]</scope>
    <source>
        <strain evidence="12 13">NFIX32</strain>
    </source>
</reference>
<protein>
    <submittedName>
        <fullName evidence="12">Superfamily II DNA/RNA helicase</fullName>
    </submittedName>
</protein>
<dbReference type="PANTHER" id="PTHR47959:SF17">
    <property type="entry name" value="ATP-DEPENDENT RNA HELICASE DEAD BOX FAMILY"/>
    <property type="match status" value="1"/>
</dbReference>